<sequence>MKAVQFTTYGNPERVLDVREVEKPIPKNHEVLVKVRATAINDYDWSLVRGKPHLYRLMFGLFRPKVKIPGMELAGMVDAVGSDVTKFTVGEAVFGDISEYGFGTFAEYICVDATALIKKPENLSFEEATAVPHAFCLALQALRDLGKLKKGQKILINGGGGGVGYLAVQLAKLEDCEVTGVDSGEKLEQMKAIGFDFVVDYEKTNFTKRGETYDLILDCKTNQYPWSYLRALSPNGKYVTIGGKPGSLIQMLFFGKLQSLFSSKKLQIVSLKPNKDLDYFLELYTQKKIQVLIDGPYLLENTPRLLQYFGEGKHRGKVVVRLEHIK</sequence>
<gene>
    <name evidence="2" type="ORF">SAMN05192553_10535</name>
</gene>
<dbReference type="Gene3D" id="3.90.180.10">
    <property type="entry name" value="Medium-chain alcohol dehydrogenases, catalytic domain"/>
    <property type="match status" value="1"/>
</dbReference>
<dbReference type="InterPro" id="IPR002364">
    <property type="entry name" value="Quin_OxRdtase/zeta-crystal_CS"/>
</dbReference>
<feature type="domain" description="Enoyl reductase (ER)" evidence="1">
    <location>
        <begin position="10"/>
        <end position="320"/>
    </location>
</feature>
<dbReference type="PROSITE" id="PS01162">
    <property type="entry name" value="QOR_ZETA_CRYSTAL"/>
    <property type="match status" value="1"/>
</dbReference>
<protein>
    <submittedName>
        <fullName evidence="2">NADPH:quinone reductase</fullName>
    </submittedName>
</protein>
<dbReference type="STRING" id="1416801.SAMN05192553_10535"/>
<accession>A0A1H7A242</accession>
<proteinExistence type="predicted"/>
<dbReference type="Proteomes" id="UP000199403">
    <property type="component" value="Unassembled WGS sequence"/>
</dbReference>
<dbReference type="Pfam" id="PF08240">
    <property type="entry name" value="ADH_N"/>
    <property type="match status" value="1"/>
</dbReference>
<dbReference type="InterPro" id="IPR052733">
    <property type="entry name" value="Chloroplast_QOR"/>
</dbReference>
<dbReference type="OrthoDB" id="648910at2"/>
<dbReference type="InterPro" id="IPR020843">
    <property type="entry name" value="ER"/>
</dbReference>
<dbReference type="SUPFAM" id="SSF51735">
    <property type="entry name" value="NAD(P)-binding Rossmann-fold domains"/>
    <property type="match status" value="1"/>
</dbReference>
<dbReference type="EMBL" id="FNZH01000005">
    <property type="protein sequence ID" value="SEJ55115.1"/>
    <property type="molecule type" value="Genomic_DNA"/>
</dbReference>
<keyword evidence="3" id="KW-1185">Reference proteome</keyword>
<dbReference type="RefSeq" id="WP_092176236.1">
    <property type="nucleotide sequence ID" value="NZ_FNZH01000005.1"/>
</dbReference>
<reference evidence="3" key="1">
    <citation type="submission" date="2016-10" db="EMBL/GenBank/DDBJ databases">
        <authorList>
            <person name="Varghese N."/>
            <person name="Submissions S."/>
        </authorList>
    </citation>
    <scope>NUCLEOTIDE SEQUENCE [LARGE SCALE GENOMIC DNA]</scope>
    <source>
        <strain evidence="3">IBRC-M 10761</strain>
    </source>
</reference>
<evidence type="ECO:0000259" key="1">
    <source>
        <dbReference type="SMART" id="SM00829"/>
    </source>
</evidence>
<dbReference type="Gene3D" id="3.40.50.720">
    <property type="entry name" value="NAD(P)-binding Rossmann-like Domain"/>
    <property type="match status" value="1"/>
</dbReference>
<dbReference type="SMART" id="SM00829">
    <property type="entry name" value="PKS_ER"/>
    <property type="match status" value="1"/>
</dbReference>
<organism evidence="2 3">
    <name type="scientific">Cyclobacterium xiamenense</name>
    <dbReference type="NCBI Taxonomy" id="1297121"/>
    <lineage>
        <taxon>Bacteria</taxon>
        <taxon>Pseudomonadati</taxon>
        <taxon>Bacteroidota</taxon>
        <taxon>Cytophagia</taxon>
        <taxon>Cytophagales</taxon>
        <taxon>Cyclobacteriaceae</taxon>
        <taxon>Cyclobacterium</taxon>
    </lineage>
</organism>
<dbReference type="InterPro" id="IPR036291">
    <property type="entry name" value="NAD(P)-bd_dom_sf"/>
</dbReference>
<dbReference type="InterPro" id="IPR011032">
    <property type="entry name" value="GroES-like_sf"/>
</dbReference>
<dbReference type="InterPro" id="IPR013154">
    <property type="entry name" value="ADH-like_N"/>
</dbReference>
<dbReference type="AlphaFoldDB" id="A0A1H7A242"/>
<dbReference type="CDD" id="cd08267">
    <property type="entry name" value="MDR1"/>
    <property type="match status" value="1"/>
</dbReference>
<dbReference type="GO" id="GO:0008270">
    <property type="term" value="F:zinc ion binding"/>
    <property type="evidence" value="ECO:0007669"/>
    <property type="project" value="InterPro"/>
</dbReference>
<dbReference type="SUPFAM" id="SSF50129">
    <property type="entry name" value="GroES-like"/>
    <property type="match status" value="1"/>
</dbReference>
<evidence type="ECO:0000313" key="2">
    <source>
        <dbReference type="EMBL" id="SEJ55115.1"/>
    </source>
</evidence>
<name>A0A1H7A242_9BACT</name>
<dbReference type="Pfam" id="PF13602">
    <property type="entry name" value="ADH_zinc_N_2"/>
    <property type="match status" value="1"/>
</dbReference>
<evidence type="ECO:0000313" key="3">
    <source>
        <dbReference type="Proteomes" id="UP000199403"/>
    </source>
</evidence>
<dbReference type="PANTHER" id="PTHR44013">
    <property type="entry name" value="ZINC-TYPE ALCOHOL DEHYDROGENASE-LIKE PROTEIN C16A3.02C"/>
    <property type="match status" value="1"/>
</dbReference>
<dbReference type="GO" id="GO:0016491">
    <property type="term" value="F:oxidoreductase activity"/>
    <property type="evidence" value="ECO:0007669"/>
    <property type="project" value="InterPro"/>
</dbReference>
<dbReference type="PANTHER" id="PTHR44013:SF1">
    <property type="entry name" value="ZINC-TYPE ALCOHOL DEHYDROGENASE-LIKE PROTEIN C16A3.02C"/>
    <property type="match status" value="1"/>
</dbReference>